<dbReference type="SMART" id="SM00387">
    <property type="entry name" value="HATPase_c"/>
    <property type="match status" value="1"/>
</dbReference>
<evidence type="ECO:0000256" key="2">
    <source>
        <dbReference type="ARBA" id="ARBA00012438"/>
    </source>
</evidence>
<dbReference type="CDD" id="cd16922">
    <property type="entry name" value="HATPase_EvgS-ArcB-TorS-like"/>
    <property type="match status" value="1"/>
</dbReference>
<dbReference type="SUPFAM" id="SSF55785">
    <property type="entry name" value="PYP-like sensor domain (PAS domain)"/>
    <property type="match status" value="1"/>
</dbReference>
<dbReference type="InterPro" id="IPR013656">
    <property type="entry name" value="PAS_4"/>
</dbReference>
<dbReference type="InterPro" id="IPR000700">
    <property type="entry name" value="PAS-assoc_C"/>
</dbReference>
<keyword evidence="11" id="KW-1185">Reference proteome</keyword>
<reference evidence="11" key="1">
    <citation type="submission" date="2023-08" db="EMBL/GenBank/DDBJ databases">
        <title>Rhodospirillaceae gen. nov., a novel taxon isolated from the Yangtze River Yuezi River estuary sludge.</title>
        <authorList>
            <person name="Ruan L."/>
        </authorList>
    </citation>
    <scope>NUCLEOTIDE SEQUENCE [LARGE SCALE GENOMIC DNA]</scope>
    <source>
        <strain evidence="11">R-7</strain>
    </source>
</reference>
<dbReference type="RefSeq" id="WP_379961427.1">
    <property type="nucleotide sequence ID" value="NZ_JAUYVI010000010.1"/>
</dbReference>
<dbReference type="Proteomes" id="UP001230156">
    <property type="component" value="Unassembled WGS sequence"/>
</dbReference>
<dbReference type="EC" id="2.7.13.3" evidence="2"/>
<feature type="domain" description="PAS" evidence="8">
    <location>
        <begin position="35"/>
        <end position="101"/>
    </location>
</feature>
<gene>
    <name evidence="10" type="ORF">Q8A70_26395</name>
</gene>
<evidence type="ECO:0000256" key="1">
    <source>
        <dbReference type="ARBA" id="ARBA00000085"/>
    </source>
</evidence>
<organism evidence="10 11">
    <name type="scientific">Dongia sedimenti</name>
    <dbReference type="NCBI Taxonomy" id="3064282"/>
    <lineage>
        <taxon>Bacteria</taxon>
        <taxon>Pseudomonadati</taxon>
        <taxon>Pseudomonadota</taxon>
        <taxon>Alphaproteobacteria</taxon>
        <taxon>Rhodospirillales</taxon>
        <taxon>Dongiaceae</taxon>
        <taxon>Dongia</taxon>
    </lineage>
</organism>
<dbReference type="PANTHER" id="PTHR43711:SF26">
    <property type="entry name" value="SENSOR HISTIDINE KINASE RCSC"/>
    <property type="match status" value="1"/>
</dbReference>
<dbReference type="InterPro" id="IPR003594">
    <property type="entry name" value="HATPase_dom"/>
</dbReference>
<dbReference type="InterPro" id="IPR005467">
    <property type="entry name" value="His_kinase_dom"/>
</dbReference>
<dbReference type="GO" id="GO:0016301">
    <property type="term" value="F:kinase activity"/>
    <property type="evidence" value="ECO:0007669"/>
    <property type="project" value="UniProtKB-KW"/>
</dbReference>
<dbReference type="Pfam" id="PF08448">
    <property type="entry name" value="PAS_4"/>
    <property type="match status" value="1"/>
</dbReference>
<protein>
    <recommendedName>
        <fullName evidence="2">histidine kinase</fullName>
        <ecNumber evidence="2">2.7.13.3</ecNumber>
    </recommendedName>
</protein>
<dbReference type="NCBIfam" id="TIGR00229">
    <property type="entry name" value="sensory_box"/>
    <property type="match status" value="1"/>
</dbReference>
<dbReference type="InterPro" id="IPR035965">
    <property type="entry name" value="PAS-like_dom_sf"/>
</dbReference>
<keyword evidence="3" id="KW-0597">Phosphoprotein</keyword>
<dbReference type="InterPro" id="IPR003661">
    <property type="entry name" value="HisK_dim/P_dom"/>
</dbReference>
<accession>A0ABU0YU39</accession>
<dbReference type="InterPro" id="IPR036097">
    <property type="entry name" value="HisK_dim/P_sf"/>
</dbReference>
<evidence type="ECO:0000259" key="9">
    <source>
        <dbReference type="PROSITE" id="PS50113"/>
    </source>
</evidence>
<dbReference type="Gene3D" id="3.30.450.20">
    <property type="entry name" value="PAS domain"/>
    <property type="match status" value="1"/>
</dbReference>
<comment type="caution">
    <text evidence="10">The sequence shown here is derived from an EMBL/GenBank/DDBJ whole genome shotgun (WGS) entry which is preliminary data.</text>
</comment>
<dbReference type="InterPro" id="IPR050736">
    <property type="entry name" value="Sensor_HK_Regulatory"/>
</dbReference>
<dbReference type="Gene3D" id="1.10.287.130">
    <property type="match status" value="1"/>
</dbReference>
<evidence type="ECO:0000256" key="4">
    <source>
        <dbReference type="ARBA" id="ARBA00022679"/>
    </source>
</evidence>
<dbReference type="PRINTS" id="PR00344">
    <property type="entry name" value="BCTRLSENSOR"/>
</dbReference>
<keyword evidence="4" id="KW-0808">Transferase</keyword>
<evidence type="ECO:0000256" key="6">
    <source>
        <dbReference type="ARBA" id="ARBA00023012"/>
    </source>
</evidence>
<dbReference type="PROSITE" id="PS50112">
    <property type="entry name" value="PAS"/>
    <property type="match status" value="1"/>
</dbReference>
<dbReference type="InterPro" id="IPR004358">
    <property type="entry name" value="Sig_transdc_His_kin-like_C"/>
</dbReference>
<dbReference type="Pfam" id="PF00512">
    <property type="entry name" value="HisKA"/>
    <property type="match status" value="1"/>
</dbReference>
<evidence type="ECO:0000256" key="5">
    <source>
        <dbReference type="ARBA" id="ARBA00022777"/>
    </source>
</evidence>
<dbReference type="Pfam" id="PF02518">
    <property type="entry name" value="HATPase_c"/>
    <property type="match status" value="1"/>
</dbReference>
<evidence type="ECO:0000259" key="8">
    <source>
        <dbReference type="PROSITE" id="PS50112"/>
    </source>
</evidence>
<name>A0ABU0YU39_9PROT</name>
<dbReference type="SUPFAM" id="SSF55874">
    <property type="entry name" value="ATPase domain of HSP90 chaperone/DNA topoisomerase II/histidine kinase"/>
    <property type="match status" value="1"/>
</dbReference>
<proteinExistence type="predicted"/>
<keyword evidence="6" id="KW-0902">Two-component regulatory system</keyword>
<dbReference type="CDD" id="cd00130">
    <property type="entry name" value="PAS"/>
    <property type="match status" value="1"/>
</dbReference>
<dbReference type="InterPro" id="IPR036890">
    <property type="entry name" value="HATPase_C_sf"/>
</dbReference>
<dbReference type="SMART" id="SM00091">
    <property type="entry name" value="PAS"/>
    <property type="match status" value="1"/>
</dbReference>
<keyword evidence="5 10" id="KW-0418">Kinase</keyword>
<evidence type="ECO:0000313" key="10">
    <source>
        <dbReference type="EMBL" id="MDQ7251244.1"/>
    </source>
</evidence>
<evidence type="ECO:0000259" key="7">
    <source>
        <dbReference type="PROSITE" id="PS50109"/>
    </source>
</evidence>
<evidence type="ECO:0000313" key="11">
    <source>
        <dbReference type="Proteomes" id="UP001230156"/>
    </source>
</evidence>
<dbReference type="PANTHER" id="PTHR43711">
    <property type="entry name" value="TWO-COMPONENT HISTIDINE KINASE"/>
    <property type="match status" value="1"/>
</dbReference>
<feature type="domain" description="Histidine kinase" evidence="7">
    <location>
        <begin position="179"/>
        <end position="399"/>
    </location>
</feature>
<dbReference type="SMART" id="SM00388">
    <property type="entry name" value="HisKA"/>
    <property type="match status" value="1"/>
</dbReference>
<dbReference type="Gene3D" id="3.30.565.10">
    <property type="entry name" value="Histidine kinase-like ATPase, C-terminal domain"/>
    <property type="match status" value="1"/>
</dbReference>
<evidence type="ECO:0000256" key="3">
    <source>
        <dbReference type="ARBA" id="ARBA00022553"/>
    </source>
</evidence>
<comment type="catalytic activity">
    <reaction evidence="1">
        <text>ATP + protein L-histidine = ADP + protein N-phospho-L-histidine.</text>
        <dbReference type="EC" id="2.7.13.3"/>
    </reaction>
</comment>
<dbReference type="SUPFAM" id="SSF47384">
    <property type="entry name" value="Homodimeric domain of signal transducing histidine kinase"/>
    <property type="match status" value="1"/>
</dbReference>
<dbReference type="PROSITE" id="PS50109">
    <property type="entry name" value="HIS_KIN"/>
    <property type="match status" value="1"/>
</dbReference>
<dbReference type="EMBL" id="JAUYVI010000010">
    <property type="protein sequence ID" value="MDQ7251244.1"/>
    <property type="molecule type" value="Genomic_DNA"/>
</dbReference>
<dbReference type="InterPro" id="IPR000014">
    <property type="entry name" value="PAS"/>
</dbReference>
<dbReference type="PROSITE" id="PS50113">
    <property type="entry name" value="PAC"/>
    <property type="match status" value="1"/>
</dbReference>
<dbReference type="CDD" id="cd00082">
    <property type="entry name" value="HisKA"/>
    <property type="match status" value="1"/>
</dbReference>
<feature type="domain" description="PAC" evidence="9">
    <location>
        <begin position="105"/>
        <end position="161"/>
    </location>
</feature>
<sequence length="427" mass="46309">MMLVLGALMGGILAGGLGVLAMQRLKRDRASPVAQNAIISLVLDSVDAAITVYDREGRLIRANRCAQRLSGFTEAELCNPETWKQIIPPEDYSGVASFLNKPKLADFPKPHINHWIGKSGARRLMKWSNVALDDGNGGVMLVVCIGFDITDQRRFEQELIEARNRAQEANVAKSMFLANMSHELRTPLNAIIGFSQIIRDRMFESAPDKTAEYAGDIYDSAVLLLDLISDILDMSKLEANKAVLQPEDVDVVQLISGCIKLVRQRAQEVGIKIIQSIDAELPLLHADERMIKQVLLNLLSNAIKFTPSAGTVLVAAGITHDGGMQISVSDTGIGIPESELLNLFRPFHQAQSPRVQKPQGTGLGLAISKRLIELHDGQVAIASVEGRGTTVTVTLPKSRCLAQPAKNPTRTPAIAAVEPLRATGTGH</sequence>